<comment type="subcellular location">
    <subcellularLocation>
        <location evidence="1">Membrane</location>
        <topology evidence="1">Multi-pass membrane protein</topology>
    </subcellularLocation>
</comment>
<dbReference type="RefSeq" id="WP_380018584.1">
    <property type="nucleotide sequence ID" value="NZ_JBHSHD010000002.1"/>
</dbReference>
<gene>
    <name evidence="8" type="ORF">ACFO6Q_00855</name>
</gene>
<feature type="transmembrane region" description="Helical" evidence="6">
    <location>
        <begin position="103"/>
        <end position="120"/>
    </location>
</feature>
<feature type="compositionally biased region" description="Basic and acidic residues" evidence="5">
    <location>
        <begin position="254"/>
        <end position="264"/>
    </location>
</feature>
<feature type="transmembrane region" description="Helical" evidence="6">
    <location>
        <begin position="180"/>
        <end position="197"/>
    </location>
</feature>
<evidence type="ECO:0000256" key="4">
    <source>
        <dbReference type="ARBA" id="ARBA00023136"/>
    </source>
</evidence>
<dbReference type="EC" id="3.4.21.-" evidence="8"/>
<dbReference type="GO" id="GO:0006508">
    <property type="term" value="P:proteolysis"/>
    <property type="evidence" value="ECO:0007669"/>
    <property type="project" value="UniProtKB-KW"/>
</dbReference>
<proteinExistence type="predicted"/>
<dbReference type="PANTHER" id="PTHR43731">
    <property type="entry name" value="RHOMBOID PROTEASE"/>
    <property type="match status" value="1"/>
</dbReference>
<evidence type="ECO:0000256" key="5">
    <source>
        <dbReference type="SAM" id="MobiDB-lite"/>
    </source>
</evidence>
<keyword evidence="2 6" id="KW-0812">Transmembrane</keyword>
<evidence type="ECO:0000256" key="6">
    <source>
        <dbReference type="SAM" id="Phobius"/>
    </source>
</evidence>
<evidence type="ECO:0000256" key="3">
    <source>
        <dbReference type="ARBA" id="ARBA00022989"/>
    </source>
</evidence>
<dbReference type="EMBL" id="JBHSHD010000002">
    <property type="protein sequence ID" value="MFC4818850.1"/>
    <property type="molecule type" value="Genomic_DNA"/>
</dbReference>
<dbReference type="InterPro" id="IPR035952">
    <property type="entry name" value="Rhomboid-like_sf"/>
</dbReference>
<evidence type="ECO:0000259" key="7">
    <source>
        <dbReference type="Pfam" id="PF01694"/>
    </source>
</evidence>
<feature type="transmembrane region" description="Helical" evidence="6">
    <location>
        <begin position="126"/>
        <end position="145"/>
    </location>
</feature>
<evidence type="ECO:0000256" key="1">
    <source>
        <dbReference type="ARBA" id="ARBA00004141"/>
    </source>
</evidence>
<protein>
    <submittedName>
        <fullName evidence="8">Rhomboid family intramembrane serine protease</fullName>
        <ecNumber evidence="8">3.4.21.-</ecNumber>
    </submittedName>
</protein>
<feature type="region of interest" description="Disordered" evidence="5">
    <location>
        <begin position="235"/>
        <end position="264"/>
    </location>
</feature>
<dbReference type="InterPro" id="IPR022764">
    <property type="entry name" value="Peptidase_S54_rhomboid_dom"/>
</dbReference>
<feature type="transmembrane region" description="Helical" evidence="6">
    <location>
        <begin position="79"/>
        <end position="96"/>
    </location>
</feature>
<evidence type="ECO:0000256" key="2">
    <source>
        <dbReference type="ARBA" id="ARBA00022692"/>
    </source>
</evidence>
<keyword evidence="3 6" id="KW-1133">Transmembrane helix</keyword>
<comment type="caution">
    <text evidence="8">The sequence shown here is derived from an EMBL/GenBank/DDBJ whole genome shotgun (WGS) entry which is preliminary data.</text>
</comment>
<accession>A0ABV9QPC9</accession>
<sequence>MDFARPVPEPTAVAVAHDRERVRYAVLGAAALLAGVWVAWLLAWLLGWSLDDLGVRPRDFSGLIGILTAPFAHASFEHLMSNTLPLALLATLTLYCYPRAARLAVPLIWLASGLGVWLFARSSTHVGASGIAHGLMLFLFVMGLLRRDRLAVVVSLVVFFLYGGMLMTVLPREANVSFEYHLAGAVAGLVAAVLLRARDPLPPRKRYSWEEDEAGEPLVDEELELPRARDVPVLWQRTTPDDGANGRVIVFQPRPRDDRPPTLH</sequence>
<feature type="domain" description="Peptidase S54 rhomboid" evidence="7">
    <location>
        <begin position="64"/>
        <end position="196"/>
    </location>
</feature>
<keyword evidence="4 6" id="KW-0472">Membrane</keyword>
<feature type="transmembrane region" description="Helical" evidence="6">
    <location>
        <begin position="150"/>
        <end position="168"/>
    </location>
</feature>
<dbReference type="GO" id="GO:0008233">
    <property type="term" value="F:peptidase activity"/>
    <property type="evidence" value="ECO:0007669"/>
    <property type="project" value="UniProtKB-KW"/>
</dbReference>
<keyword evidence="9" id="KW-1185">Reference proteome</keyword>
<evidence type="ECO:0000313" key="9">
    <source>
        <dbReference type="Proteomes" id="UP001595886"/>
    </source>
</evidence>
<name>A0ABV9QPC9_9GAMM</name>
<feature type="transmembrane region" description="Helical" evidence="6">
    <location>
        <begin position="24"/>
        <end position="46"/>
    </location>
</feature>
<keyword evidence="8" id="KW-0645">Protease</keyword>
<dbReference type="PANTHER" id="PTHR43731:SF9">
    <property type="entry name" value="SLR1461 PROTEIN"/>
    <property type="match status" value="1"/>
</dbReference>
<dbReference type="SUPFAM" id="SSF144091">
    <property type="entry name" value="Rhomboid-like"/>
    <property type="match status" value="1"/>
</dbReference>
<dbReference type="InterPro" id="IPR050925">
    <property type="entry name" value="Rhomboid_protease_S54"/>
</dbReference>
<reference evidence="9" key="1">
    <citation type="journal article" date="2019" name="Int. J. Syst. Evol. Microbiol.">
        <title>The Global Catalogue of Microorganisms (GCM) 10K type strain sequencing project: providing services to taxonomists for standard genome sequencing and annotation.</title>
        <authorList>
            <consortium name="The Broad Institute Genomics Platform"/>
            <consortium name="The Broad Institute Genome Sequencing Center for Infectious Disease"/>
            <person name="Wu L."/>
            <person name="Ma J."/>
        </authorList>
    </citation>
    <scope>NUCLEOTIDE SEQUENCE [LARGE SCALE GENOMIC DNA]</scope>
    <source>
        <strain evidence="9">CCUG 30340</strain>
    </source>
</reference>
<evidence type="ECO:0000313" key="8">
    <source>
        <dbReference type="EMBL" id="MFC4818850.1"/>
    </source>
</evidence>
<organism evidence="8 9">
    <name type="scientific">Dokdonella ginsengisoli</name>
    <dbReference type="NCBI Taxonomy" id="363846"/>
    <lineage>
        <taxon>Bacteria</taxon>
        <taxon>Pseudomonadati</taxon>
        <taxon>Pseudomonadota</taxon>
        <taxon>Gammaproteobacteria</taxon>
        <taxon>Lysobacterales</taxon>
        <taxon>Rhodanobacteraceae</taxon>
        <taxon>Dokdonella</taxon>
    </lineage>
</organism>
<dbReference type="Proteomes" id="UP001595886">
    <property type="component" value="Unassembled WGS sequence"/>
</dbReference>
<dbReference type="Gene3D" id="1.20.1540.10">
    <property type="entry name" value="Rhomboid-like"/>
    <property type="match status" value="1"/>
</dbReference>
<dbReference type="Pfam" id="PF01694">
    <property type="entry name" value="Rhomboid"/>
    <property type="match status" value="1"/>
</dbReference>
<keyword evidence="8" id="KW-0378">Hydrolase</keyword>